<evidence type="ECO:0000256" key="5">
    <source>
        <dbReference type="ARBA" id="ARBA00022741"/>
    </source>
</evidence>
<name>A0A8J8M8T8_9FIRM</name>
<dbReference type="RefSeq" id="WP_212692566.1">
    <property type="nucleotide sequence ID" value="NZ_CP058561.1"/>
</dbReference>
<dbReference type="Gene3D" id="3.30.930.10">
    <property type="entry name" value="Bira Bifunctional Protein, Domain 2"/>
    <property type="match status" value="1"/>
</dbReference>
<evidence type="ECO:0000256" key="1">
    <source>
        <dbReference type="ARBA" id="ARBA00005085"/>
    </source>
</evidence>
<dbReference type="KEGG" id="vgu:HYG85_05055"/>
<dbReference type="SUPFAM" id="SSF82649">
    <property type="entry name" value="SufE/NifU"/>
    <property type="match status" value="1"/>
</dbReference>
<dbReference type="EMBL" id="CP058561">
    <property type="protein sequence ID" value="QUH28318.1"/>
    <property type="molecule type" value="Genomic_DNA"/>
</dbReference>
<dbReference type="GO" id="GO:0016979">
    <property type="term" value="F:lipoate-protein ligase activity"/>
    <property type="evidence" value="ECO:0007669"/>
    <property type="project" value="UniProtKB-EC"/>
</dbReference>
<dbReference type="InterPro" id="IPR004562">
    <property type="entry name" value="LipoylTrfase_LipoateP_Ligase"/>
</dbReference>
<dbReference type="Pfam" id="PF10437">
    <property type="entry name" value="Lip_prot_lig_C"/>
    <property type="match status" value="1"/>
</dbReference>
<dbReference type="GO" id="GO:0009249">
    <property type="term" value="P:protein lipoylation"/>
    <property type="evidence" value="ECO:0007669"/>
    <property type="project" value="InterPro"/>
</dbReference>
<accession>A0A8J8M8T8</accession>
<evidence type="ECO:0000313" key="9">
    <source>
        <dbReference type="EMBL" id="QUH28318.1"/>
    </source>
</evidence>
<dbReference type="InterPro" id="IPR045864">
    <property type="entry name" value="aa-tRNA-synth_II/BPL/LPL"/>
</dbReference>
<dbReference type="EC" id="6.3.1.20" evidence="3"/>
<dbReference type="Proteomes" id="UP000677305">
    <property type="component" value="Chromosome"/>
</dbReference>
<evidence type="ECO:0000313" key="10">
    <source>
        <dbReference type="Proteomes" id="UP000677305"/>
    </source>
</evidence>
<evidence type="ECO:0000256" key="3">
    <source>
        <dbReference type="ARBA" id="ARBA00012367"/>
    </source>
</evidence>
<comment type="catalytic activity">
    <reaction evidence="7">
        <text>L-lysyl-[lipoyl-carrier protein] + (R)-lipoate + ATP = N(6)-[(R)-lipoyl]-L-lysyl-[lipoyl-carrier protein] + AMP + diphosphate + H(+)</text>
        <dbReference type="Rhea" id="RHEA:49288"/>
        <dbReference type="Rhea" id="RHEA-COMP:10500"/>
        <dbReference type="Rhea" id="RHEA-COMP:10502"/>
        <dbReference type="ChEBI" id="CHEBI:15378"/>
        <dbReference type="ChEBI" id="CHEBI:29969"/>
        <dbReference type="ChEBI" id="CHEBI:30616"/>
        <dbReference type="ChEBI" id="CHEBI:33019"/>
        <dbReference type="ChEBI" id="CHEBI:83088"/>
        <dbReference type="ChEBI" id="CHEBI:83099"/>
        <dbReference type="ChEBI" id="CHEBI:456215"/>
        <dbReference type="EC" id="6.3.1.20"/>
    </reaction>
</comment>
<comment type="pathway">
    <text evidence="2">Protein modification; protein lipoylation via exogenous pathway; protein N(6)-(lipoyl)lysine from lipoate: step 1/2.</text>
</comment>
<dbReference type="PANTHER" id="PTHR12561">
    <property type="entry name" value="LIPOATE-PROTEIN LIGASE"/>
    <property type="match status" value="1"/>
</dbReference>
<dbReference type="GO" id="GO:0005737">
    <property type="term" value="C:cytoplasm"/>
    <property type="evidence" value="ECO:0007669"/>
    <property type="project" value="TreeGrafter"/>
</dbReference>
<dbReference type="CDD" id="cd16443">
    <property type="entry name" value="LplA"/>
    <property type="match status" value="1"/>
</dbReference>
<dbReference type="SUPFAM" id="SSF55681">
    <property type="entry name" value="Class II aaRS and biotin synthetases"/>
    <property type="match status" value="1"/>
</dbReference>
<dbReference type="InterPro" id="IPR019491">
    <property type="entry name" value="Lipoate_protein_ligase_C"/>
</dbReference>
<evidence type="ECO:0000256" key="6">
    <source>
        <dbReference type="ARBA" id="ARBA00022840"/>
    </source>
</evidence>
<dbReference type="PROSITE" id="PS51733">
    <property type="entry name" value="BPL_LPL_CATALYTIC"/>
    <property type="match status" value="1"/>
</dbReference>
<evidence type="ECO:0000256" key="2">
    <source>
        <dbReference type="ARBA" id="ARBA00005124"/>
    </source>
</evidence>
<keyword evidence="6" id="KW-0067">ATP-binding</keyword>
<keyword evidence="4 9" id="KW-0436">Ligase</keyword>
<comment type="pathway">
    <text evidence="1">Protein modification; protein lipoylation via exogenous pathway; protein N(6)-(lipoyl)lysine from lipoate: step 2/2.</text>
</comment>
<dbReference type="UniPathway" id="UPA00537">
    <property type="reaction ID" value="UER00594"/>
</dbReference>
<keyword evidence="5" id="KW-0547">Nucleotide-binding</keyword>
<sequence>MKQAKVVISTSLDPWKNLSIEEYLVRNLEEDQCVLYLWKNDKTVVVGKNQNPWRECNISLLEDEGVKLSRRITGGGAVYHGLGNLNFSFVINKSDYDLERQLKVILNMCEKLGIHGKLTGRNDLTVDDKKFSGNAFYHGKKVSLHHGTLLINENMSNLARYLNVSKEKISSKGVKSVKSRVTNLASFYEGLSTEIVSDMCIKSFADEYAHGSDGIIIEKDPEWFNNEDINGLYEKNASWDWRYGKAAKFQVLLETRFNWGEIQIHINTKNAIIDEVAIYSDCLDQDFIGLLPDMFIQEKYNSSIIAHKLRNNKLSQGRQKMLEDIADWIENKKF</sequence>
<dbReference type="InterPro" id="IPR004143">
    <property type="entry name" value="BPL_LPL_catalytic"/>
</dbReference>
<keyword evidence="10" id="KW-1185">Reference proteome</keyword>
<evidence type="ECO:0000259" key="8">
    <source>
        <dbReference type="PROSITE" id="PS51733"/>
    </source>
</evidence>
<evidence type="ECO:0000256" key="7">
    <source>
        <dbReference type="ARBA" id="ARBA00048037"/>
    </source>
</evidence>
<dbReference type="GO" id="GO:0017118">
    <property type="term" value="F:lipoyltransferase activity"/>
    <property type="evidence" value="ECO:0007669"/>
    <property type="project" value="TreeGrafter"/>
</dbReference>
<dbReference type="NCBIfam" id="TIGR00545">
    <property type="entry name" value="lipoyltrans"/>
    <property type="match status" value="1"/>
</dbReference>
<dbReference type="PANTHER" id="PTHR12561:SF3">
    <property type="entry name" value="LIPOYLTRANSFERASE 1, MITOCHONDRIAL"/>
    <property type="match status" value="1"/>
</dbReference>
<dbReference type="Gene3D" id="3.30.390.50">
    <property type="entry name" value="CO dehydrogenase flavoprotein, C-terminal domain"/>
    <property type="match status" value="1"/>
</dbReference>
<evidence type="ECO:0000256" key="4">
    <source>
        <dbReference type="ARBA" id="ARBA00022598"/>
    </source>
</evidence>
<proteinExistence type="predicted"/>
<dbReference type="AlphaFoldDB" id="A0A8J8M8T8"/>
<dbReference type="Pfam" id="PF21948">
    <property type="entry name" value="LplA-B_cat"/>
    <property type="match status" value="1"/>
</dbReference>
<dbReference type="GO" id="GO:0005524">
    <property type="term" value="F:ATP binding"/>
    <property type="evidence" value="ECO:0007669"/>
    <property type="project" value="UniProtKB-KW"/>
</dbReference>
<feature type="domain" description="BPL/LPL catalytic" evidence="8">
    <location>
        <begin position="29"/>
        <end position="212"/>
    </location>
</feature>
<organism evidence="9 10">
    <name type="scientific">Vallitalea guaymasensis</name>
    <dbReference type="NCBI Taxonomy" id="1185412"/>
    <lineage>
        <taxon>Bacteria</taxon>
        <taxon>Bacillati</taxon>
        <taxon>Bacillota</taxon>
        <taxon>Clostridia</taxon>
        <taxon>Lachnospirales</taxon>
        <taxon>Vallitaleaceae</taxon>
        <taxon>Vallitalea</taxon>
    </lineage>
</organism>
<reference evidence="9 10" key="1">
    <citation type="submission" date="2020-07" db="EMBL/GenBank/DDBJ databases">
        <title>Vallitalea guaymasensis genome.</title>
        <authorList>
            <person name="Postec A."/>
        </authorList>
    </citation>
    <scope>NUCLEOTIDE SEQUENCE [LARGE SCALE GENOMIC DNA]</scope>
    <source>
        <strain evidence="9 10">Ra1766G1</strain>
    </source>
</reference>
<gene>
    <name evidence="9" type="ORF">HYG85_05055</name>
</gene>
<protein>
    <recommendedName>
        <fullName evidence="3">lipoate--protein ligase</fullName>
        <ecNumber evidence="3">6.3.1.20</ecNumber>
    </recommendedName>
</protein>